<dbReference type="Pfam" id="PF00665">
    <property type="entry name" value="rve"/>
    <property type="match status" value="1"/>
</dbReference>
<evidence type="ECO:0000313" key="3">
    <source>
        <dbReference type="Proteomes" id="UP000494269"/>
    </source>
</evidence>
<dbReference type="PANTHER" id="PTHR46889">
    <property type="entry name" value="TRANSPOSASE INSF FOR INSERTION SEQUENCE IS3B-RELATED"/>
    <property type="match status" value="1"/>
</dbReference>
<dbReference type="SUPFAM" id="SSF53098">
    <property type="entry name" value="Ribonuclease H-like"/>
    <property type="match status" value="1"/>
</dbReference>
<organism evidence="2 3">
    <name type="scientific">Achromobacter kerstersii</name>
    <dbReference type="NCBI Taxonomy" id="1353890"/>
    <lineage>
        <taxon>Bacteria</taxon>
        <taxon>Pseudomonadati</taxon>
        <taxon>Pseudomonadota</taxon>
        <taxon>Betaproteobacteria</taxon>
        <taxon>Burkholderiales</taxon>
        <taxon>Alcaligenaceae</taxon>
        <taxon>Achromobacter</taxon>
    </lineage>
</organism>
<dbReference type="PANTHER" id="PTHR46889:SF4">
    <property type="entry name" value="TRANSPOSASE INSO FOR INSERTION SEQUENCE ELEMENT IS911B-RELATED"/>
    <property type="match status" value="1"/>
</dbReference>
<dbReference type="GO" id="GO:0015074">
    <property type="term" value="P:DNA integration"/>
    <property type="evidence" value="ECO:0007669"/>
    <property type="project" value="InterPro"/>
</dbReference>
<protein>
    <submittedName>
        <fullName evidence="2">IS3 family transposase ISBvi3</fullName>
    </submittedName>
</protein>
<dbReference type="AlphaFoldDB" id="A0A6S6Z6A2"/>
<dbReference type="EMBL" id="CADIJQ010000001">
    <property type="protein sequence ID" value="CAB3664072.1"/>
    <property type="molecule type" value="Genomic_DNA"/>
</dbReference>
<dbReference type="Proteomes" id="UP000494269">
    <property type="component" value="Unassembled WGS sequence"/>
</dbReference>
<dbReference type="Gene3D" id="3.30.420.10">
    <property type="entry name" value="Ribonuclease H-like superfamily/Ribonuclease H"/>
    <property type="match status" value="1"/>
</dbReference>
<dbReference type="InterPro" id="IPR050900">
    <property type="entry name" value="Transposase_IS3/IS150/IS904"/>
</dbReference>
<proteinExistence type="predicted"/>
<evidence type="ECO:0000259" key="1">
    <source>
        <dbReference type="PROSITE" id="PS50994"/>
    </source>
</evidence>
<accession>A0A6S6Z6A2</accession>
<dbReference type="PROSITE" id="PS50994">
    <property type="entry name" value="INTEGRASE"/>
    <property type="match status" value="1"/>
</dbReference>
<evidence type="ECO:0000313" key="2">
    <source>
        <dbReference type="EMBL" id="CAB3664072.1"/>
    </source>
</evidence>
<keyword evidence="3" id="KW-1185">Reference proteome</keyword>
<dbReference type="InterPro" id="IPR012337">
    <property type="entry name" value="RNaseH-like_sf"/>
</dbReference>
<gene>
    <name evidence="2" type="ORF">LMG3441_00717</name>
</gene>
<dbReference type="InterPro" id="IPR036397">
    <property type="entry name" value="RNaseH_sf"/>
</dbReference>
<name>A0A6S6Z6A2_9BURK</name>
<sequence>MDLAGRRIVGWLMSETIDATLVCTALKSAWWLRKPAKGLLVHTDRGSQYAGGRYRALAVELGITMSMSRKANACATRRWRASSRRGRSSASISYATDTRRQARLDIANWIEGWYNRQRLHSANGFLPPVTSENSRLAA</sequence>
<feature type="domain" description="Integrase catalytic" evidence="1">
    <location>
        <begin position="1"/>
        <end position="135"/>
    </location>
</feature>
<dbReference type="GO" id="GO:0003676">
    <property type="term" value="F:nucleic acid binding"/>
    <property type="evidence" value="ECO:0007669"/>
    <property type="project" value="InterPro"/>
</dbReference>
<dbReference type="InterPro" id="IPR001584">
    <property type="entry name" value="Integrase_cat-core"/>
</dbReference>
<reference evidence="2 3" key="1">
    <citation type="submission" date="2020-04" db="EMBL/GenBank/DDBJ databases">
        <authorList>
            <person name="De Canck E."/>
        </authorList>
    </citation>
    <scope>NUCLEOTIDE SEQUENCE [LARGE SCALE GENOMIC DNA]</scope>
    <source>
        <strain evidence="2 3">LMG 3441</strain>
    </source>
</reference>